<dbReference type="InterPro" id="IPR011989">
    <property type="entry name" value="ARM-like"/>
</dbReference>
<gene>
    <name evidence="4" type="ORF">FLM9_1521</name>
</gene>
<dbReference type="PANTHER" id="PTHR12697:SF5">
    <property type="entry name" value="DEOXYHYPUSINE HYDROXYLASE"/>
    <property type="match status" value="1"/>
</dbReference>
<dbReference type="Gene3D" id="1.25.10.10">
    <property type="entry name" value="Leucine-rich Repeat Variant"/>
    <property type="match status" value="1"/>
</dbReference>
<keyword evidence="2" id="KW-0042">Antenna complex</keyword>
<name>A0A161KAJ2_9SYNE</name>
<evidence type="ECO:0000313" key="5">
    <source>
        <dbReference type="Proteomes" id="UP000182631"/>
    </source>
</evidence>
<organism evidence="4 5">
    <name type="scientific">Candidatus Synechococcus spongiarum</name>
    <dbReference type="NCBI Taxonomy" id="431041"/>
    <lineage>
        <taxon>Bacteria</taxon>
        <taxon>Bacillati</taxon>
        <taxon>Cyanobacteriota</taxon>
        <taxon>Cyanophyceae</taxon>
        <taxon>Synechococcales</taxon>
        <taxon>Synechococcaceae</taxon>
        <taxon>Synechococcus</taxon>
    </lineage>
</organism>
<dbReference type="Proteomes" id="UP000182631">
    <property type="component" value="Unassembled WGS sequence"/>
</dbReference>
<evidence type="ECO:0000313" key="4">
    <source>
        <dbReference type="EMBL" id="CZB22685.1"/>
    </source>
</evidence>
<dbReference type="SMART" id="SM00567">
    <property type="entry name" value="EZ_HEAT"/>
    <property type="match status" value="3"/>
</dbReference>
<evidence type="ECO:0000256" key="3">
    <source>
        <dbReference type="ARBA" id="ARBA00022738"/>
    </source>
</evidence>
<dbReference type="InterPro" id="IPR016024">
    <property type="entry name" value="ARM-type_fold"/>
</dbReference>
<sequence length="285" mass="30813">MSQGTPLNEAQALDWLRQLKDSGQRYYAAWWLGRMRSNHPEAVPLLIQALAERGPRPDPVSGIDEPNPIARNAARALGKLADDRAVAPLLEALESSDDGLREAAARSLGQLGALKARQPMLRRLAPGPLVAGAPRPGSSRLMEPCEALLEALGALGWQEEDGSGTITDHEPLLAVVRAYGDHERPLIRSAAYRSLLQLTRENCWGEQLVNLLLHNELQVRRAALLDLGVTGWRPAGSAIARTLAENSLKLIALRGLVENSPARNQASLSPSAAEVELLVAMDDLL</sequence>
<dbReference type="InterPro" id="IPR004155">
    <property type="entry name" value="PBS_lyase_HEAT"/>
</dbReference>
<dbReference type="GO" id="GO:0016829">
    <property type="term" value="F:lyase activity"/>
    <property type="evidence" value="ECO:0007669"/>
    <property type="project" value="UniProtKB-KW"/>
</dbReference>
<dbReference type="OrthoDB" id="454552at2"/>
<comment type="similarity">
    <text evidence="1">Belongs to the CpcE/RpcE/PecE family.</text>
</comment>
<evidence type="ECO:0000256" key="2">
    <source>
        <dbReference type="ARBA" id="ARBA00022549"/>
    </source>
</evidence>
<evidence type="ECO:0000256" key="1">
    <source>
        <dbReference type="ARBA" id="ARBA00009299"/>
    </source>
</evidence>
<proteinExistence type="inferred from homology"/>
<protein>
    <submittedName>
        <fullName evidence="4">Phycocyanobilin lyase alpha subunit</fullName>
    </submittedName>
</protein>
<dbReference type="SUPFAM" id="SSF48371">
    <property type="entry name" value="ARM repeat"/>
    <property type="match status" value="1"/>
</dbReference>
<keyword evidence="4" id="KW-0456">Lyase</keyword>
<dbReference type="EMBL" id="FITM01000161">
    <property type="protein sequence ID" value="CZB22685.1"/>
    <property type="molecule type" value="Genomic_DNA"/>
</dbReference>
<dbReference type="PANTHER" id="PTHR12697">
    <property type="entry name" value="PBS LYASE HEAT-LIKE PROTEIN"/>
    <property type="match status" value="1"/>
</dbReference>
<keyword evidence="5" id="KW-1185">Reference proteome</keyword>
<dbReference type="Pfam" id="PF13646">
    <property type="entry name" value="HEAT_2"/>
    <property type="match status" value="1"/>
</dbReference>
<dbReference type="GO" id="GO:0016491">
    <property type="term" value="F:oxidoreductase activity"/>
    <property type="evidence" value="ECO:0007669"/>
    <property type="project" value="TreeGrafter"/>
</dbReference>
<keyword evidence="3" id="KW-0605">Phycobilisome</keyword>
<dbReference type="AlphaFoldDB" id="A0A161KAJ2"/>
<dbReference type="RefSeq" id="WP_074457892.1">
    <property type="nucleotide sequence ID" value="NZ_FITM01000161.1"/>
</dbReference>
<accession>A0A161KAJ2</accession>
<dbReference type="GO" id="GO:0030089">
    <property type="term" value="C:phycobilisome"/>
    <property type="evidence" value="ECO:0007669"/>
    <property type="project" value="UniProtKB-KW"/>
</dbReference>
<reference evidence="5" key="1">
    <citation type="submission" date="2016-02" db="EMBL/GenBank/DDBJ databases">
        <authorList>
            <person name="liu f."/>
        </authorList>
    </citation>
    <scope>NUCLEOTIDE SEQUENCE [LARGE SCALE GENOMIC DNA]</scope>
</reference>
<dbReference type="Pfam" id="PF03130">
    <property type="entry name" value="HEAT_PBS"/>
    <property type="match status" value="1"/>
</dbReference>